<dbReference type="EMBL" id="BSRI01000002">
    <property type="protein sequence ID" value="GLV59473.1"/>
    <property type="molecule type" value="Genomic_DNA"/>
</dbReference>
<evidence type="ECO:0008006" key="7">
    <source>
        <dbReference type="Google" id="ProtNLM"/>
    </source>
</evidence>
<dbReference type="Gene3D" id="1.25.40.10">
    <property type="entry name" value="Tetratricopeptide repeat domain"/>
    <property type="match status" value="1"/>
</dbReference>
<dbReference type="SMART" id="SM00028">
    <property type="entry name" value="TPR"/>
    <property type="match status" value="4"/>
</dbReference>
<protein>
    <recommendedName>
        <fullName evidence="7">Tetratricopeptide repeat protein</fullName>
    </recommendedName>
</protein>
<keyword evidence="2 3" id="KW-0802">TPR repeat</keyword>
<feature type="region of interest" description="Disordered" evidence="4">
    <location>
        <begin position="644"/>
        <end position="671"/>
    </location>
</feature>
<feature type="repeat" description="TPR" evidence="3">
    <location>
        <begin position="502"/>
        <end position="535"/>
    </location>
</feature>
<dbReference type="InterPro" id="IPR019734">
    <property type="entry name" value="TPR_rpt"/>
</dbReference>
<keyword evidence="6" id="KW-1185">Reference proteome</keyword>
<accession>A0ABQ6G1U2</accession>
<organism evidence="5 6">
    <name type="scientific">Dictyobacter halimunensis</name>
    <dbReference type="NCBI Taxonomy" id="3026934"/>
    <lineage>
        <taxon>Bacteria</taxon>
        <taxon>Bacillati</taxon>
        <taxon>Chloroflexota</taxon>
        <taxon>Ktedonobacteria</taxon>
        <taxon>Ktedonobacterales</taxon>
        <taxon>Dictyobacteraceae</taxon>
        <taxon>Dictyobacter</taxon>
    </lineage>
</organism>
<feature type="repeat" description="TPR" evidence="3">
    <location>
        <begin position="604"/>
        <end position="637"/>
    </location>
</feature>
<dbReference type="Pfam" id="PF13181">
    <property type="entry name" value="TPR_8"/>
    <property type="match status" value="2"/>
</dbReference>
<evidence type="ECO:0000256" key="2">
    <source>
        <dbReference type="ARBA" id="ARBA00022803"/>
    </source>
</evidence>
<dbReference type="PANTHER" id="PTHR44227">
    <property type="match status" value="1"/>
</dbReference>
<sequence>MTDQDKQNKGPEGDVALLQQFEQIARALNASEDLAEAKALLEPFTSQPENVQIALLKTLGTIKTTASADIIQAINALSNNKEIRKEARRRLIQLENEDVYAEWTIPAGPTLTETIENFTQSDEPEEDSFMSELQSLFGQAEGLMGAPEHLDTVTEFLQEWGNQHYDEVVGYLSKESPLREGLSEADWVARRQSWAEKVRPDDLQISFIEPVEDELGPDIAQVDVGWSIRLTPEPTLAVPECPQPTISFKETGRGWFWTRYTVIFEDEEWRIHDFTNEGARLNELSLEELQQSITDLSSEIEEISQDIEDETEELEEAEEDLEEEEEDEDEDLEEDEDEEEEDLGEMQLLASTLGNMSSMIRLIVQLLHHHDALIAKAPQENEEIFREAFDLSGGIADVERAACYAQLMAEKLPESRGEALRNLAYSYHAIAARFHNNDDHEEEERFDAMVEPTIREALQVSDTPANHVLLATILIQHEEKLDEAEAHLREAQKGPLTQEDAVDVAMGLAEIAMQREDNEEALKHFNELSRLTPDDAQVWYRIGYIQHQMERFKEASAALQRSIELAPELTEAYTELASIYLVQDNAKKALDVAREGLDNNPDAADLYATIALIYMQSGDFRSADRYLSKGESLDSDDEFLQEARARYNAEYKQRRGPQGPNKSKSRKAKKK</sequence>
<reference evidence="5 6" key="1">
    <citation type="submission" date="2023-02" db="EMBL/GenBank/DDBJ databases">
        <title>Dictyobacter halimunensis sp. nov., a new member of the class Ktedonobacteria from forest soil in a geothermal area.</title>
        <authorList>
            <person name="Rachmania M.K."/>
            <person name="Ningsih F."/>
            <person name="Sakai Y."/>
            <person name="Yabe S."/>
            <person name="Yokota A."/>
            <person name="Sjamsuridzal W."/>
        </authorList>
    </citation>
    <scope>NUCLEOTIDE SEQUENCE [LARGE SCALE GENOMIC DNA]</scope>
    <source>
        <strain evidence="5 6">S3.2.2.5</strain>
    </source>
</reference>
<evidence type="ECO:0000313" key="6">
    <source>
        <dbReference type="Proteomes" id="UP001344906"/>
    </source>
</evidence>
<evidence type="ECO:0000256" key="4">
    <source>
        <dbReference type="SAM" id="MobiDB-lite"/>
    </source>
</evidence>
<evidence type="ECO:0000256" key="1">
    <source>
        <dbReference type="ARBA" id="ARBA00022737"/>
    </source>
</evidence>
<comment type="caution">
    <text evidence="5">The sequence shown here is derived from an EMBL/GenBank/DDBJ whole genome shotgun (WGS) entry which is preliminary data.</text>
</comment>
<keyword evidence="1" id="KW-0677">Repeat</keyword>
<feature type="compositionally biased region" description="Basic and acidic residues" evidence="4">
    <location>
        <begin position="644"/>
        <end position="653"/>
    </location>
</feature>
<feature type="repeat" description="TPR" evidence="3">
    <location>
        <begin position="570"/>
        <end position="603"/>
    </location>
</feature>
<dbReference type="PROSITE" id="PS50005">
    <property type="entry name" value="TPR"/>
    <property type="match status" value="4"/>
</dbReference>
<evidence type="ECO:0000313" key="5">
    <source>
        <dbReference type="EMBL" id="GLV59473.1"/>
    </source>
</evidence>
<gene>
    <name evidence="5" type="ORF">KDH_62990</name>
</gene>
<proteinExistence type="predicted"/>
<dbReference type="Gene3D" id="1.25.40.1040">
    <property type="match status" value="1"/>
</dbReference>
<dbReference type="InterPro" id="IPR052346">
    <property type="entry name" value="O-mannosyl-transferase_TMTC"/>
</dbReference>
<dbReference type="PANTHER" id="PTHR44227:SF3">
    <property type="entry name" value="PROTEIN O-MANNOSYL-TRANSFERASE TMTC4"/>
    <property type="match status" value="1"/>
</dbReference>
<evidence type="ECO:0000256" key="3">
    <source>
        <dbReference type="PROSITE-ProRule" id="PRU00339"/>
    </source>
</evidence>
<feature type="region of interest" description="Disordered" evidence="4">
    <location>
        <begin position="307"/>
        <end position="344"/>
    </location>
</feature>
<dbReference type="SUPFAM" id="SSF48452">
    <property type="entry name" value="TPR-like"/>
    <property type="match status" value="1"/>
</dbReference>
<feature type="repeat" description="TPR" evidence="3">
    <location>
        <begin position="536"/>
        <end position="569"/>
    </location>
</feature>
<name>A0ABQ6G1U2_9CHLR</name>
<dbReference type="InterPro" id="IPR011990">
    <property type="entry name" value="TPR-like_helical_dom_sf"/>
</dbReference>
<dbReference type="Proteomes" id="UP001344906">
    <property type="component" value="Unassembled WGS sequence"/>
</dbReference>
<dbReference type="RefSeq" id="WP_338256129.1">
    <property type="nucleotide sequence ID" value="NZ_BSRI01000002.1"/>
</dbReference>